<organism evidence="2">
    <name type="scientific">viral metagenome</name>
    <dbReference type="NCBI Taxonomy" id="1070528"/>
    <lineage>
        <taxon>unclassified sequences</taxon>
        <taxon>metagenomes</taxon>
        <taxon>organismal metagenomes</taxon>
    </lineage>
</organism>
<reference evidence="2" key="1">
    <citation type="journal article" date="2020" name="Nature">
        <title>Giant virus diversity and host interactions through global metagenomics.</title>
        <authorList>
            <person name="Schulz F."/>
            <person name="Roux S."/>
            <person name="Paez-Espino D."/>
            <person name="Jungbluth S."/>
            <person name="Walsh D.A."/>
            <person name="Denef V.J."/>
            <person name="McMahon K.D."/>
            <person name="Konstantinidis K.T."/>
            <person name="Eloe-Fadrosh E.A."/>
            <person name="Kyrpides N.C."/>
            <person name="Woyke T."/>
        </authorList>
    </citation>
    <scope>NUCLEOTIDE SEQUENCE</scope>
    <source>
        <strain evidence="2">GVMAG-M-3300010158-13</strain>
    </source>
</reference>
<evidence type="ECO:0000313" key="2">
    <source>
        <dbReference type="EMBL" id="QHS87844.1"/>
    </source>
</evidence>
<dbReference type="AlphaFoldDB" id="A0A6C0B7L0"/>
<dbReference type="EMBL" id="MN739088">
    <property type="protein sequence ID" value="QHS87844.1"/>
    <property type="molecule type" value="Genomic_DNA"/>
</dbReference>
<evidence type="ECO:0000256" key="1">
    <source>
        <dbReference type="SAM" id="Phobius"/>
    </source>
</evidence>
<protein>
    <submittedName>
        <fullName evidence="2">Uncharacterized protein</fullName>
    </submittedName>
</protein>
<keyword evidence="1" id="KW-0472">Membrane</keyword>
<proteinExistence type="predicted"/>
<name>A0A6C0B7L0_9ZZZZ</name>
<sequence length="123" mass="14808">MYCYPEHNYVPFVECHYKCIFCLIKFNTEQQQPFLIYNYNVFKLNDKIYQVNCQCRPFCHISCMNNWLIESVHCPECSVWYTESIEKKCCTFENLCVAFFIFLCIITFCFVVVAVVLHNKIFL</sequence>
<keyword evidence="1" id="KW-1133">Transmembrane helix</keyword>
<feature type="transmembrane region" description="Helical" evidence="1">
    <location>
        <begin position="97"/>
        <end position="117"/>
    </location>
</feature>
<accession>A0A6C0B7L0</accession>
<keyword evidence="1" id="KW-0812">Transmembrane</keyword>